<dbReference type="EC" id="1.6.5.9" evidence="9"/>
<dbReference type="Proteomes" id="UP001281130">
    <property type="component" value="Unassembled WGS sequence"/>
</dbReference>
<evidence type="ECO:0000313" key="10">
    <source>
        <dbReference type="Proteomes" id="UP000025229"/>
    </source>
</evidence>
<dbReference type="GO" id="GO:0005886">
    <property type="term" value="C:plasma membrane"/>
    <property type="evidence" value="ECO:0007669"/>
    <property type="project" value="UniProtKB-SubCell"/>
</dbReference>
<organism evidence="8 10">
    <name type="scientific">Rubrobacter radiotolerans</name>
    <name type="common">Arthrobacter radiotolerans</name>
    <dbReference type="NCBI Taxonomy" id="42256"/>
    <lineage>
        <taxon>Bacteria</taxon>
        <taxon>Bacillati</taxon>
        <taxon>Actinomycetota</taxon>
        <taxon>Rubrobacteria</taxon>
        <taxon>Rubrobacterales</taxon>
        <taxon>Rubrobacteraceae</taxon>
        <taxon>Rubrobacter</taxon>
    </lineage>
</organism>
<dbReference type="InterPro" id="IPR039428">
    <property type="entry name" value="NUOK/Mnh_C1-like"/>
</dbReference>
<protein>
    <submittedName>
        <fullName evidence="8">Multisubunit Na+/H+ antiporter MnhC subunit</fullName>
    </submittedName>
    <submittedName>
        <fullName evidence="9">NADH-quinone oxidoreductase subunit K</fullName>
        <ecNumber evidence="9">1.6.5.9</ecNumber>
    </submittedName>
</protein>
<comment type="similarity">
    <text evidence="2">Belongs to the CPA3 antiporters (TC 2.A.63) subunit C family.</text>
</comment>
<evidence type="ECO:0000256" key="2">
    <source>
        <dbReference type="ARBA" id="ARBA00010388"/>
    </source>
</evidence>
<dbReference type="EMBL" id="JAWXXX010000001">
    <property type="protein sequence ID" value="MDX5893665.1"/>
    <property type="molecule type" value="Genomic_DNA"/>
</dbReference>
<evidence type="ECO:0000256" key="6">
    <source>
        <dbReference type="ARBA" id="ARBA00023136"/>
    </source>
</evidence>
<dbReference type="eggNOG" id="COG1006">
    <property type="taxonomic scope" value="Bacteria"/>
</dbReference>
<comment type="subcellular location">
    <subcellularLocation>
        <location evidence="1">Cell membrane</location>
        <topology evidence="1">Multi-pass membrane protein</topology>
    </subcellularLocation>
</comment>
<keyword evidence="4 7" id="KW-0812">Transmembrane</keyword>
<evidence type="ECO:0000256" key="5">
    <source>
        <dbReference type="ARBA" id="ARBA00022989"/>
    </source>
</evidence>
<evidence type="ECO:0000313" key="9">
    <source>
        <dbReference type="EMBL" id="MDX5893665.1"/>
    </source>
</evidence>
<evidence type="ECO:0000256" key="7">
    <source>
        <dbReference type="SAM" id="Phobius"/>
    </source>
</evidence>
<feature type="transmembrane region" description="Helical" evidence="7">
    <location>
        <begin position="6"/>
        <end position="21"/>
    </location>
</feature>
<keyword evidence="6 7" id="KW-0472">Membrane</keyword>
<sequence length="125" mass="13617">MNLAFALVIAILFGMGATLLLKSDLIRIVVGMVLISNAANLFIMASGLSRGQAPLYPLQDGVPVSDPLVQAMTLTAIVISFGITALLLSIAYRVYLSVRSLELEELEAAEEREEVEQERGEWRPI</sequence>
<feature type="transmembrane region" description="Helical" evidence="7">
    <location>
        <begin position="28"/>
        <end position="48"/>
    </location>
</feature>
<reference evidence="8 10" key="1">
    <citation type="submission" date="2014-03" db="EMBL/GenBank/DDBJ databases">
        <title>Complete genome sequence of the Radio-Resistant Rubrobacter radiotolerans RSPS-4.</title>
        <authorList>
            <person name="Egas C.C."/>
            <person name="Barroso C.C."/>
            <person name="Froufe H.J.C."/>
            <person name="Pacheco J.J."/>
            <person name="Albuquerque L.L."/>
            <person name="da Costa M.M.S."/>
        </authorList>
    </citation>
    <scope>NUCLEOTIDE SEQUENCE [LARGE SCALE GENOMIC DNA]</scope>
    <source>
        <strain evidence="8 10">RSPS-4</strain>
    </source>
</reference>
<keyword evidence="5 7" id="KW-1133">Transmembrane helix</keyword>
<evidence type="ECO:0000256" key="3">
    <source>
        <dbReference type="ARBA" id="ARBA00022475"/>
    </source>
</evidence>
<dbReference type="AlphaFoldDB" id="A0A023X1A6"/>
<keyword evidence="10" id="KW-1185">Reference proteome</keyword>
<dbReference type="OrthoDB" id="9799219at2"/>
<proteinExistence type="inferred from homology"/>
<dbReference type="EMBL" id="CP007514">
    <property type="protein sequence ID" value="AHY46257.1"/>
    <property type="molecule type" value="Genomic_DNA"/>
</dbReference>
<dbReference type="PANTHER" id="PTHR34583:SF2">
    <property type="entry name" value="ANTIPORTER SUBUNIT MNHC2-RELATED"/>
    <property type="match status" value="1"/>
</dbReference>
<dbReference type="RefSeq" id="WP_038681066.1">
    <property type="nucleotide sequence ID" value="NZ_CP007514.1"/>
</dbReference>
<dbReference type="STRING" id="42256.RradSPS_0974"/>
<evidence type="ECO:0000313" key="8">
    <source>
        <dbReference type="EMBL" id="AHY46257.1"/>
    </source>
</evidence>
<dbReference type="Gene3D" id="1.10.287.3510">
    <property type="match status" value="1"/>
</dbReference>
<dbReference type="InterPro" id="IPR050601">
    <property type="entry name" value="CPA3_antiporter_subunitC"/>
</dbReference>
<dbReference type="PANTHER" id="PTHR34583">
    <property type="entry name" value="ANTIPORTER SUBUNIT MNHC2-RELATED"/>
    <property type="match status" value="1"/>
</dbReference>
<feature type="transmembrane region" description="Helical" evidence="7">
    <location>
        <begin position="68"/>
        <end position="92"/>
    </location>
</feature>
<dbReference type="Pfam" id="PF00420">
    <property type="entry name" value="Oxidored_q2"/>
    <property type="match status" value="1"/>
</dbReference>
<dbReference type="Proteomes" id="UP000025229">
    <property type="component" value="Chromosome"/>
</dbReference>
<evidence type="ECO:0000256" key="1">
    <source>
        <dbReference type="ARBA" id="ARBA00004651"/>
    </source>
</evidence>
<evidence type="ECO:0000256" key="4">
    <source>
        <dbReference type="ARBA" id="ARBA00022692"/>
    </source>
</evidence>
<keyword evidence="9" id="KW-0560">Oxidoreductase</keyword>
<keyword evidence="3" id="KW-1003">Cell membrane</keyword>
<reference evidence="9" key="2">
    <citation type="submission" date="2023-11" db="EMBL/GenBank/DDBJ databases">
        <title>MicrobeMod: A computational toolkit for identifying prokaryotic methylation and restriction-modification with nanopore sequencing.</title>
        <authorList>
            <person name="Crits-Christoph A."/>
            <person name="Kang S.C."/>
            <person name="Lee H."/>
            <person name="Ostrov N."/>
        </authorList>
    </citation>
    <scope>NUCLEOTIDE SEQUENCE</scope>
    <source>
        <strain evidence="9">ATCC 51242</strain>
    </source>
</reference>
<dbReference type="PATRIC" id="fig|42256.3.peg.985"/>
<dbReference type="HOGENOM" id="CLU_082058_3_1_11"/>
<name>A0A023X1A6_RUBRA</name>
<gene>
    <name evidence="8" type="ORF">RradSPS_0974</name>
    <name evidence="9" type="ORF">SIL72_06450</name>
</gene>
<dbReference type="GO" id="GO:0050136">
    <property type="term" value="F:NADH dehydrogenase (quinone) (non-electrogenic) activity"/>
    <property type="evidence" value="ECO:0007669"/>
    <property type="project" value="UniProtKB-EC"/>
</dbReference>
<dbReference type="KEGG" id="rrd:RradSPS_0974"/>
<accession>A0A023X1A6</accession>